<keyword evidence="8" id="KW-0808">Transferase</keyword>
<evidence type="ECO:0000259" key="11">
    <source>
        <dbReference type="PROSITE" id="PS50994"/>
    </source>
</evidence>
<keyword evidence="8" id="KW-0239">DNA-directed DNA polymerase</keyword>
<keyword evidence="7" id="KW-0695">RNA-directed DNA polymerase</keyword>
<evidence type="ECO:0000313" key="12">
    <source>
        <dbReference type="EMBL" id="GFA84897.1"/>
    </source>
</evidence>
<dbReference type="GO" id="GO:0016787">
    <property type="term" value="F:hydrolase activity"/>
    <property type="evidence" value="ECO:0007669"/>
    <property type="project" value="UniProtKB-KW"/>
</dbReference>
<dbReference type="GO" id="GO:0004519">
    <property type="term" value="F:endonuclease activity"/>
    <property type="evidence" value="ECO:0007669"/>
    <property type="project" value="UniProtKB-KW"/>
</dbReference>
<dbReference type="InterPro" id="IPR013103">
    <property type="entry name" value="RVT_2"/>
</dbReference>
<dbReference type="AlphaFoldDB" id="A0A699KD22"/>
<dbReference type="Pfam" id="PF07727">
    <property type="entry name" value="RVT_2"/>
    <property type="match status" value="1"/>
</dbReference>
<dbReference type="PANTHER" id="PTHR42648">
    <property type="entry name" value="TRANSPOSASE, PUTATIVE-RELATED"/>
    <property type="match status" value="1"/>
</dbReference>
<dbReference type="SUPFAM" id="SSF53098">
    <property type="entry name" value="Ribonuclease H-like"/>
    <property type="match status" value="1"/>
</dbReference>
<evidence type="ECO:0000256" key="10">
    <source>
        <dbReference type="ARBA" id="ARBA00023268"/>
    </source>
</evidence>
<keyword evidence="4" id="KW-0378">Hydrolase</keyword>
<gene>
    <name evidence="12" type="ORF">Tci_656869</name>
</gene>
<sequence length="246" mass="28010">HNIQVGLNKTIRYIRTNNGIEFSNQVLTEYYESVGTFHQKSVPRTPRQNSIVERWNRTLVEAARTMLPPISHQGVAVGPTLEDNPFSQADNDPFIKVFAPEPSFDESSSRDVSSTESTQVVHLHNHLGKWSKEHPLDNVIEAIRIFIANAAIKNMIINQIYVKSAFLNGELKEEVCDSQSEGFINPDHPTHIYHLKKALYGLKQAPRAWYNTLSRFLLDNKFSKGVVDPTLFTQKQANISFLFKSM</sequence>
<feature type="domain" description="Integrase catalytic" evidence="11">
    <location>
        <begin position="1"/>
        <end position="61"/>
    </location>
</feature>
<keyword evidence="2" id="KW-0479">Metal-binding</keyword>
<dbReference type="GO" id="GO:0003676">
    <property type="term" value="F:nucleic acid binding"/>
    <property type="evidence" value="ECO:0007669"/>
    <property type="project" value="InterPro"/>
</dbReference>
<dbReference type="PROSITE" id="PS50994">
    <property type="entry name" value="INTEGRASE"/>
    <property type="match status" value="1"/>
</dbReference>
<dbReference type="GO" id="GO:0046872">
    <property type="term" value="F:metal ion binding"/>
    <property type="evidence" value="ECO:0007669"/>
    <property type="project" value="UniProtKB-KW"/>
</dbReference>
<organism evidence="12">
    <name type="scientific">Tanacetum cinerariifolium</name>
    <name type="common">Dalmatian daisy</name>
    <name type="synonym">Chrysanthemum cinerariifolium</name>
    <dbReference type="NCBI Taxonomy" id="118510"/>
    <lineage>
        <taxon>Eukaryota</taxon>
        <taxon>Viridiplantae</taxon>
        <taxon>Streptophyta</taxon>
        <taxon>Embryophyta</taxon>
        <taxon>Tracheophyta</taxon>
        <taxon>Spermatophyta</taxon>
        <taxon>Magnoliopsida</taxon>
        <taxon>eudicotyledons</taxon>
        <taxon>Gunneridae</taxon>
        <taxon>Pentapetalae</taxon>
        <taxon>asterids</taxon>
        <taxon>campanulids</taxon>
        <taxon>Asterales</taxon>
        <taxon>Asteraceae</taxon>
        <taxon>Asteroideae</taxon>
        <taxon>Anthemideae</taxon>
        <taxon>Anthemidinae</taxon>
        <taxon>Tanacetum</taxon>
    </lineage>
</organism>
<dbReference type="GO" id="GO:0006310">
    <property type="term" value="P:DNA recombination"/>
    <property type="evidence" value="ECO:0007669"/>
    <property type="project" value="UniProtKB-KW"/>
</dbReference>
<dbReference type="GO" id="GO:0003887">
    <property type="term" value="F:DNA-directed DNA polymerase activity"/>
    <property type="evidence" value="ECO:0007669"/>
    <property type="project" value="UniProtKB-KW"/>
</dbReference>
<feature type="non-terminal residue" evidence="12">
    <location>
        <position position="1"/>
    </location>
</feature>
<dbReference type="Gene3D" id="3.30.420.10">
    <property type="entry name" value="Ribonuclease H-like superfamily/Ribonuclease H"/>
    <property type="match status" value="1"/>
</dbReference>
<proteinExistence type="predicted"/>
<evidence type="ECO:0000256" key="2">
    <source>
        <dbReference type="ARBA" id="ARBA00022723"/>
    </source>
</evidence>
<protein>
    <submittedName>
        <fullName evidence="12">Retrovirus-related Pol polyprotein from transposon TNT 1-94</fullName>
    </submittedName>
</protein>
<dbReference type="InterPro" id="IPR001584">
    <property type="entry name" value="Integrase_cat-core"/>
</dbReference>
<evidence type="ECO:0000256" key="6">
    <source>
        <dbReference type="ARBA" id="ARBA00022908"/>
    </source>
</evidence>
<keyword evidence="5" id="KW-0460">Magnesium</keyword>
<evidence type="ECO:0000256" key="1">
    <source>
        <dbReference type="ARBA" id="ARBA00022722"/>
    </source>
</evidence>
<accession>A0A699KD22</accession>
<evidence type="ECO:0000256" key="8">
    <source>
        <dbReference type="ARBA" id="ARBA00022932"/>
    </source>
</evidence>
<evidence type="ECO:0000256" key="5">
    <source>
        <dbReference type="ARBA" id="ARBA00022842"/>
    </source>
</evidence>
<dbReference type="InterPro" id="IPR039537">
    <property type="entry name" value="Retrotran_Ty1/copia-like"/>
</dbReference>
<keyword evidence="6" id="KW-0229">DNA integration</keyword>
<keyword evidence="9" id="KW-0233">DNA recombination</keyword>
<keyword evidence="3" id="KW-0255">Endonuclease</keyword>
<dbReference type="GO" id="GO:0003964">
    <property type="term" value="F:RNA-directed DNA polymerase activity"/>
    <property type="evidence" value="ECO:0007669"/>
    <property type="project" value="UniProtKB-KW"/>
</dbReference>
<keyword evidence="1" id="KW-0540">Nuclease</keyword>
<name>A0A699KD22_TANCI</name>
<evidence type="ECO:0000256" key="7">
    <source>
        <dbReference type="ARBA" id="ARBA00022918"/>
    </source>
</evidence>
<comment type="caution">
    <text evidence="12">The sequence shown here is derived from an EMBL/GenBank/DDBJ whole genome shotgun (WGS) entry which is preliminary data.</text>
</comment>
<dbReference type="GO" id="GO:0015074">
    <property type="term" value="P:DNA integration"/>
    <property type="evidence" value="ECO:0007669"/>
    <property type="project" value="UniProtKB-KW"/>
</dbReference>
<dbReference type="EMBL" id="BKCJ010499905">
    <property type="protein sequence ID" value="GFA84897.1"/>
    <property type="molecule type" value="Genomic_DNA"/>
</dbReference>
<keyword evidence="10" id="KW-0511">Multifunctional enzyme</keyword>
<evidence type="ECO:0000256" key="9">
    <source>
        <dbReference type="ARBA" id="ARBA00023172"/>
    </source>
</evidence>
<dbReference type="InterPro" id="IPR036397">
    <property type="entry name" value="RNaseH_sf"/>
</dbReference>
<evidence type="ECO:0000256" key="4">
    <source>
        <dbReference type="ARBA" id="ARBA00022801"/>
    </source>
</evidence>
<keyword evidence="8" id="KW-0548">Nucleotidyltransferase</keyword>
<dbReference type="InterPro" id="IPR012337">
    <property type="entry name" value="RNaseH-like_sf"/>
</dbReference>
<evidence type="ECO:0000256" key="3">
    <source>
        <dbReference type="ARBA" id="ARBA00022759"/>
    </source>
</evidence>
<dbReference type="PANTHER" id="PTHR42648:SF11">
    <property type="entry name" value="TRANSPOSON TY4-P GAG-POL POLYPROTEIN"/>
    <property type="match status" value="1"/>
</dbReference>
<reference evidence="12" key="1">
    <citation type="journal article" date="2019" name="Sci. Rep.">
        <title>Draft genome of Tanacetum cinerariifolium, the natural source of mosquito coil.</title>
        <authorList>
            <person name="Yamashiro T."/>
            <person name="Shiraishi A."/>
            <person name="Satake H."/>
            <person name="Nakayama K."/>
        </authorList>
    </citation>
    <scope>NUCLEOTIDE SEQUENCE</scope>
</reference>